<dbReference type="PROSITE" id="PS00018">
    <property type="entry name" value="EF_HAND_1"/>
    <property type="match status" value="1"/>
</dbReference>
<dbReference type="GO" id="GO:0005737">
    <property type="term" value="C:cytoplasm"/>
    <property type="evidence" value="ECO:0007669"/>
    <property type="project" value="TreeGrafter"/>
</dbReference>
<name>A0A0L0FZ85_9EUKA</name>
<proteinExistence type="predicted"/>
<dbReference type="PANTHER" id="PTHR22988">
    <property type="entry name" value="MYOTONIC DYSTROPHY S/T KINASE-RELATED"/>
    <property type="match status" value="1"/>
</dbReference>
<keyword evidence="5" id="KW-0418">Kinase</keyword>
<dbReference type="AlphaFoldDB" id="A0A0L0FZ85"/>
<feature type="domain" description="EF-hand" evidence="4">
    <location>
        <begin position="15"/>
        <end position="50"/>
    </location>
</feature>
<dbReference type="InterPro" id="IPR018247">
    <property type="entry name" value="EF_Hand_1_Ca_BS"/>
</dbReference>
<dbReference type="PROSITE" id="PS50011">
    <property type="entry name" value="PROTEIN_KINASE_DOM"/>
    <property type="match status" value="1"/>
</dbReference>
<dbReference type="Proteomes" id="UP000054560">
    <property type="component" value="Unassembled WGS sequence"/>
</dbReference>
<keyword evidence="6" id="KW-1185">Reference proteome</keyword>
<dbReference type="GO" id="GO:0005509">
    <property type="term" value="F:calcium ion binding"/>
    <property type="evidence" value="ECO:0007669"/>
    <property type="project" value="InterPro"/>
</dbReference>
<dbReference type="STRING" id="667725.A0A0L0FZ85"/>
<dbReference type="GO" id="GO:0004674">
    <property type="term" value="F:protein serine/threonine kinase activity"/>
    <property type="evidence" value="ECO:0007669"/>
    <property type="project" value="TreeGrafter"/>
</dbReference>
<feature type="domain" description="EF-hand" evidence="4">
    <location>
        <begin position="82"/>
        <end position="117"/>
    </location>
</feature>
<dbReference type="InterPro" id="IPR011009">
    <property type="entry name" value="Kinase-like_dom_sf"/>
</dbReference>
<gene>
    <name evidence="5" type="ORF">SARC_06394</name>
</gene>
<dbReference type="PANTHER" id="PTHR22988:SF75">
    <property type="entry name" value="MYOSIN-16-LIKE"/>
    <property type="match status" value="1"/>
</dbReference>
<evidence type="ECO:0000313" key="5">
    <source>
        <dbReference type="EMBL" id="KNC81283.1"/>
    </source>
</evidence>
<keyword evidence="1" id="KW-0106">Calcium</keyword>
<evidence type="ECO:0000259" key="4">
    <source>
        <dbReference type="PROSITE" id="PS50222"/>
    </source>
</evidence>
<dbReference type="SMART" id="SM00054">
    <property type="entry name" value="EFh"/>
    <property type="match status" value="4"/>
</dbReference>
<evidence type="ECO:0000256" key="1">
    <source>
        <dbReference type="ARBA" id="ARBA00022837"/>
    </source>
</evidence>
<dbReference type="eggNOG" id="KOG0036">
    <property type="taxonomic scope" value="Eukaryota"/>
</dbReference>
<dbReference type="InterPro" id="IPR050839">
    <property type="entry name" value="Rho-assoc_Ser/Thr_Kinase"/>
</dbReference>
<keyword evidence="5" id="KW-0808">Transferase</keyword>
<sequence length="552" mass="61648">MRSRSPRPGGAPTDLSHDEIQQLFQTFDTDGDHKVTPDELQIGLFRLGHSTVPGFVHHIFEQADTDGDGGIDIHEFKIFWEHHNAQLKRIFDMADVASTGEITTVDLERVMRNEGIKAQTKNELTMMMKKVDKDGNGGVSYNEFREYFMFTPLTNTNEILKFWQRPALVGDDGRMKEIVVPLNSSAAGSATSLTTVTNAADSDDMGEDGTATAYGNGKIGYVVCKFIDSGAFGEVSLVECQQTGMSYALKRFSQEDADVLAQYLEEREFFNALNSRPEALKRRSKLVQMYDSFISNDMSCLLLSYVPGGNLESWIENRVFNEESALFYFAEAAAAVHEIHTCCFVHRDIKPSQFLLEGNGRLKLCDFGSCVRVSEDGLVRAKVQIGTTDYMSPEVIRARRRTQPFPSNTDWWSLGIVLYQMLFGYLPFESTNEAITQQLILGHETTLRLSDPNVLPDGLSDDCKDLILGLLTETSQRLSYEDITVHPALSGVSECFSETETSHEPVSYIASLQVRDAPAISPKRLQRQRSAVGLPLRGRPPPRTNFSIAPTK</sequence>
<dbReference type="CDD" id="cd00051">
    <property type="entry name" value="EFh"/>
    <property type="match status" value="2"/>
</dbReference>
<dbReference type="OrthoDB" id="26525at2759"/>
<dbReference type="SUPFAM" id="SSF56112">
    <property type="entry name" value="Protein kinase-like (PK-like)"/>
    <property type="match status" value="1"/>
</dbReference>
<dbReference type="InterPro" id="IPR002048">
    <property type="entry name" value="EF_hand_dom"/>
</dbReference>
<dbReference type="Gene3D" id="3.30.200.20">
    <property type="entry name" value="Phosphorylase Kinase, domain 1"/>
    <property type="match status" value="1"/>
</dbReference>
<dbReference type="SUPFAM" id="SSF47473">
    <property type="entry name" value="EF-hand"/>
    <property type="match status" value="1"/>
</dbReference>
<dbReference type="Gene3D" id="1.10.238.10">
    <property type="entry name" value="EF-hand"/>
    <property type="match status" value="2"/>
</dbReference>
<evidence type="ECO:0000256" key="2">
    <source>
        <dbReference type="SAM" id="MobiDB-lite"/>
    </source>
</evidence>
<feature type="domain" description="Protein kinase" evidence="3">
    <location>
        <begin position="221"/>
        <end position="489"/>
    </location>
</feature>
<dbReference type="GO" id="GO:0005856">
    <property type="term" value="C:cytoskeleton"/>
    <property type="evidence" value="ECO:0007669"/>
    <property type="project" value="TreeGrafter"/>
</dbReference>
<dbReference type="GO" id="GO:0031032">
    <property type="term" value="P:actomyosin structure organization"/>
    <property type="evidence" value="ECO:0007669"/>
    <property type="project" value="TreeGrafter"/>
</dbReference>
<dbReference type="RefSeq" id="XP_014155185.1">
    <property type="nucleotide sequence ID" value="XM_014299710.1"/>
</dbReference>
<dbReference type="GeneID" id="25906898"/>
<dbReference type="GO" id="GO:0005524">
    <property type="term" value="F:ATP binding"/>
    <property type="evidence" value="ECO:0007669"/>
    <property type="project" value="InterPro"/>
</dbReference>
<organism evidence="5 6">
    <name type="scientific">Sphaeroforma arctica JP610</name>
    <dbReference type="NCBI Taxonomy" id="667725"/>
    <lineage>
        <taxon>Eukaryota</taxon>
        <taxon>Ichthyosporea</taxon>
        <taxon>Ichthyophonida</taxon>
        <taxon>Sphaeroforma</taxon>
    </lineage>
</organism>
<evidence type="ECO:0000259" key="3">
    <source>
        <dbReference type="PROSITE" id="PS50011"/>
    </source>
</evidence>
<feature type="domain" description="EF-hand" evidence="4">
    <location>
        <begin position="119"/>
        <end position="154"/>
    </location>
</feature>
<evidence type="ECO:0000313" key="6">
    <source>
        <dbReference type="Proteomes" id="UP000054560"/>
    </source>
</evidence>
<reference evidence="5 6" key="1">
    <citation type="submission" date="2011-02" db="EMBL/GenBank/DDBJ databases">
        <title>The Genome Sequence of Sphaeroforma arctica JP610.</title>
        <authorList>
            <consortium name="The Broad Institute Genome Sequencing Platform"/>
            <person name="Russ C."/>
            <person name="Cuomo C."/>
            <person name="Young S.K."/>
            <person name="Zeng Q."/>
            <person name="Gargeya S."/>
            <person name="Alvarado L."/>
            <person name="Berlin A."/>
            <person name="Chapman S.B."/>
            <person name="Chen Z."/>
            <person name="Freedman E."/>
            <person name="Gellesch M."/>
            <person name="Goldberg J."/>
            <person name="Griggs A."/>
            <person name="Gujja S."/>
            <person name="Heilman E."/>
            <person name="Heiman D."/>
            <person name="Howarth C."/>
            <person name="Mehta T."/>
            <person name="Neiman D."/>
            <person name="Pearson M."/>
            <person name="Roberts A."/>
            <person name="Saif S."/>
            <person name="Shea T."/>
            <person name="Shenoy N."/>
            <person name="Sisk P."/>
            <person name="Stolte C."/>
            <person name="Sykes S."/>
            <person name="White J."/>
            <person name="Yandava C."/>
            <person name="Burger G."/>
            <person name="Gray M.W."/>
            <person name="Holland P.W.H."/>
            <person name="King N."/>
            <person name="Lang F.B.F."/>
            <person name="Roger A.J."/>
            <person name="Ruiz-Trillo I."/>
            <person name="Haas B."/>
            <person name="Nusbaum C."/>
            <person name="Birren B."/>
        </authorList>
    </citation>
    <scope>NUCLEOTIDE SEQUENCE [LARGE SCALE GENOMIC DNA]</scope>
    <source>
        <strain evidence="5 6">JP610</strain>
    </source>
</reference>
<dbReference type="EMBL" id="KQ242050">
    <property type="protein sequence ID" value="KNC81283.1"/>
    <property type="molecule type" value="Genomic_DNA"/>
</dbReference>
<accession>A0A0L0FZ85</accession>
<feature type="region of interest" description="Disordered" evidence="2">
    <location>
        <begin position="533"/>
        <end position="552"/>
    </location>
</feature>
<dbReference type="InterPro" id="IPR011992">
    <property type="entry name" value="EF-hand-dom_pair"/>
</dbReference>
<dbReference type="PROSITE" id="PS50222">
    <property type="entry name" value="EF_HAND_2"/>
    <property type="match status" value="3"/>
</dbReference>
<dbReference type="eggNOG" id="KOG0612">
    <property type="taxonomic scope" value="Eukaryota"/>
</dbReference>
<dbReference type="Gene3D" id="1.10.510.10">
    <property type="entry name" value="Transferase(Phosphotransferase) domain 1"/>
    <property type="match status" value="1"/>
</dbReference>
<dbReference type="Pfam" id="PF13499">
    <property type="entry name" value="EF-hand_7"/>
    <property type="match status" value="2"/>
</dbReference>
<dbReference type="InterPro" id="IPR000719">
    <property type="entry name" value="Prot_kinase_dom"/>
</dbReference>
<dbReference type="Pfam" id="PF00069">
    <property type="entry name" value="Pkinase"/>
    <property type="match status" value="1"/>
</dbReference>
<protein>
    <submittedName>
        <fullName evidence="5">AGC/DMPK/ROCK protein kinase</fullName>
    </submittedName>
</protein>